<protein>
    <submittedName>
        <fullName evidence="2">Uncharacterized protein</fullName>
    </submittedName>
</protein>
<comment type="caution">
    <text evidence="2">The sequence shown here is derived from an EMBL/GenBank/DDBJ whole genome shotgun (WGS) entry which is preliminary data.</text>
</comment>
<dbReference type="AlphaFoldDB" id="A0AA42GZ53"/>
<evidence type="ECO:0000313" key="3">
    <source>
        <dbReference type="Proteomes" id="UP001158087"/>
    </source>
</evidence>
<sequence length="107" mass="12597">MEADGVREMSGRSRGEPPKTLINKGYPFQVVLYLTDELRQRLLEVIADEHRLGAYHLHGYQYHEGYHFSIVKFATQEGQQEFIRLYGGVPYDPTDKKSKPWETYFDR</sequence>
<dbReference type="EMBL" id="JAODYY010000007">
    <property type="protein sequence ID" value="MDH0125385.1"/>
    <property type="molecule type" value="Genomic_DNA"/>
</dbReference>
<evidence type="ECO:0000313" key="2">
    <source>
        <dbReference type="EMBL" id="MDH0125385.1"/>
    </source>
</evidence>
<proteinExistence type="predicted"/>
<accession>A0AA42GZ53</accession>
<feature type="region of interest" description="Disordered" evidence="1">
    <location>
        <begin position="1"/>
        <end position="20"/>
    </location>
</feature>
<organism evidence="2 3">
    <name type="scientific">Brucella intermedia GD04153</name>
    <dbReference type="NCBI Taxonomy" id="2975438"/>
    <lineage>
        <taxon>Bacteria</taxon>
        <taxon>Pseudomonadati</taxon>
        <taxon>Pseudomonadota</taxon>
        <taxon>Alphaproteobacteria</taxon>
        <taxon>Hyphomicrobiales</taxon>
        <taxon>Brucellaceae</taxon>
        <taxon>Brucella/Ochrobactrum group</taxon>
        <taxon>Brucella</taxon>
    </lineage>
</organism>
<gene>
    <name evidence="2" type="ORF">N7376_15360</name>
</gene>
<feature type="compositionally biased region" description="Basic and acidic residues" evidence="1">
    <location>
        <begin position="1"/>
        <end position="17"/>
    </location>
</feature>
<name>A0AA42GZ53_9HYPH</name>
<dbReference type="Proteomes" id="UP001158087">
    <property type="component" value="Unassembled WGS sequence"/>
</dbReference>
<reference evidence="2" key="1">
    <citation type="submission" date="2022-09" db="EMBL/GenBank/DDBJ databases">
        <title>Intensive care unit water sources are persistently colonized with multi-drug resistant bacteria and are the site of extensive horizontal gene transfer of antibiotic resistance genes.</title>
        <authorList>
            <person name="Diorio-Toth L."/>
        </authorList>
    </citation>
    <scope>NUCLEOTIDE SEQUENCE</scope>
    <source>
        <strain evidence="2">GD04153</strain>
    </source>
</reference>
<evidence type="ECO:0000256" key="1">
    <source>
        <dbReference type="SAM" id="MobiDB-lite"/>
    </source>
</evidence>